<name>A0A6C0LNA9_9ZZZZ</name>
<sequence length="177" mass="21338">MPEIIWKTDDSDNQFRLFEICVNEAAATSDTEYDDDYFIFYVSVIIKMMNYEASLVFTDFCFCDNYWEILDEDKIDFVYRKVIIENINKLSYTECYKLLYELNRYCVWTDETDDVFTNDKLNSINDLTEIKKKLYYAISDHIVYRNHIEIIPHDPCYIRKRDIETSSFAGFFMMSKL</sequence>
<accession>A0A6C0LNA9</accession>
<dbReference type="AlphaFoldDB" id="A0A6C0LNA9"/>
<organism evidence="1">
    <name type="scientific">viral metagenome</name>
    <dbReference type="NCBI Taxonomy" id="1070528"/>
    <lineage>
        <taxon>unclassified sequences</taxon>
        <taxon>metagenomes</taxon>
        <taxon>organismal metagenomes</taxon>
    </lineage>
</organism>
<proteinExistence type="predicted"/>
<reference evidence="1" key="1">
    <citation type="journal article" date="2020" name="Nature">
        <title>Giant virus diversity and host interactions through global metagenomics.</title>
        <authorList>
            <person name="Schulz F."/>
            <person name="Roux S."/>
            <person name="Paez-Espino D."/>
            <person name="Jungbluth S."/>
            <person name="Walsh D.A."/>
            <person name="Denef V.J."/>
            <person name="McMahon K.D."/>
            <person name="Konstantinidis K.T."/>
            <person name="Eloe-Fadrosh E.A."/>
            <person name="Kyrpides N.C."/>
            <person name="Woyke T."/>
        </authorList>
    </citation>
    <scope>NUCLEOTIDE SEQUENCE</scope>
    <source>
        <strain evidence="1">GVMAG-M-3300027963-21</strain>
    </source>
</reference>
<protein>
    <submittedName>
        <fullName evidence="1">Uncharacterized protein</fullName>
    </submittedName>
</protein>
<dbReference type="EMBL" id="MN740525">
    <property type="protein sequence ID" value="QHU31221.1"/>
    <property type="molecule type" value="Genomic_DNA"/>
</dbReference>
<evidence type="ECO:0000313" key="1">
    <source>
        <dbReference type="EMBL" id="QHU31221.1"/>
    </source>
</evidence>